<dbReference type="Proteomes" id="UP000831019">
    <property type="component" value="Plasmid pDSM109990_a"/>
</dbReference>
<keyword evidence="2" id="KW-1185">Reference proteome</keyword>
<gene>
    <name evidence="1" type="ORF">DSM109990_03383</name>
</gene>
<geneLocation type="plasmid" evidence="1 2">
    <name>pDSM109990_a</name>
</geneLocation>
<accession>A0ABY3ZPF1</accession>
<organism evidence="1 2">
    <name type="scientific">Sulfitobacter dubius</name>
    <dbReference type="NCBI Taxonomy" id="218673"/>
    <lineage>
        <taxon>Bacteria</taxon>
        <taxon>Pseudomonadati</taxon>
        <taxon>Pseudomonadota</taxon>
        <taxon>Alphaproteobacteria</taxon>
        <taxon>Rhodobacterales</taxon>
        <taxon>Roseobacteraceae</taxon>
        <taxon>Sulfitobacter</taxon>
    </lineage>
</organism>
<protein>
    <submittedName>
        <fullName evidence="1">Uncharacterized protein</fullName>
    </submittedName>
</protein>
<name>A0ABY3ZPF1_9RHOB</name>
<evidence type="ECO:0000313" key="2">
    <source>
        <dbReference type="Proteomes" id="UP000831019"/>
    </source>
</evidence>
<dbReference type="RefSeq" id="WP_243263472.1">
    <property type="nucleotide sequence ID" value="NZ_CP085145.1"/>
</dbReference>
<proteinExistence type="predicted"/>
<reference evidence="2" key="1">
    <citation type="journal article" date="2022" name="Microorganisms">
        <title>Beyond the ABCs#Discovery of Three New Plasmid Types in Rhodobacterales (RepQ, RepY, RepW).</title>
        <authorList>
            <person name="Freese H.M."/>
            <person name="Ringel V."/>
            <person name="Overmann J."/>
            <person name="Petersen J."/>
        </authorList>
    </citation>
    <scope>NUCLEOTIDE SEQUENCE [LARGE SCALE GENOMIC DNA]</scope>
    <source>
        <strain evidence="2">DSM 109990</strain>
        <plasmid evidence="2">pDSM109990_a</plasmid>
    </source>
</reference>
<sequence>MFAHLKTLALAAGVSTLALSTAVLGSEDVRISKIDVESSVASMADSNALTFYPDLEEDLRSEIAQRVPLSSDGADPQIRVDIRKIALNGSVMLPETQEFNELEGVVDVSSPTGESSGLSFAVNISAYSGDAVAPEGYVNVPPSETDFYVAMVSTFADVVAEGLKNVNTSGNKVDP</sequence>
<dbReference type="EMBL" id="CP085145">
    <property type="protein sequence ID" value="UOA16501.1"/>
    <property type="molecule type" value="Genomic_DNA"/>
</dbReference>
<keyword evidence="1" id="KW-0614">Plasmid</keyword>
<evidence type="ECO:0000313" key="1">
    <source>
        <dbReference type="EMBL" id="UOA16501.1"/>
    </source>
</evidence>